<evidence type="ECO:0000256" key="2">
    <source>
        <dbReference type="ARBA" id="ARBA00021980"/>
    </source>
</evidence>
<dbReference type="InterPro" id="IPR035994">
    <property type="entry name" value="Nucleoside_phosphorylase_sf"/>
</dbReference>
<dbReference type="EC" id="2.4.2.3" evidence="1"/>
<name>A0A660SKP9_UNCW3</name>
<gene>
    <name evidence="5" type="ORF">DRP53_04415</name>
</gene>
<feature type="domain" description="Nucleoside phosphorylase" evidence="4">
    <location>
        <begin position="29"/>
        <end position="235"/>
    </location>
</feature>
<sequence>MALWEELFLKEARSWVFQEADPHDIAEYILVGLGVNLDSLIQQLEERKQVGTLFTGTINNVEISVTHRPGGALQVESLIRVLPMTKAQYVIGIGAAGGLQEEVEIGNIILPDAAVRGESLTNYYYPPDIPAVPDHDVLGALVQAARRIGGPYHSGLVWSVASQLHETEDMIQRWQRLGILGVECETAALFLLSRFCGLKAGVVLAVSDSPLKKQSHEFGEEFDIRWKEGLARAVQIAVNAVKALHEKRS</sequence>
<reference evidence="5 6" key="1">
    <citation type="submission" date="2018-06" db="EMBL/GenBank/DDBJ databases">
        <title>Extensive metabolic versatility and redundancy in microbially diverse, dynamic hydrothermal sediments.</title>
        <authorList>
            <person name="Dombrowski N."/>
            <person name="Teske A."/>
            <person name="Baker B.J."/>
        </authorList>
    </citation>
    <scope>NUCLEOTIDE SEQUENCE [LARGE SCALE GENOMIC DNA]</scope>
    <source>
        <strain evidence="5">B36_G15</strain>
    </source>
</reference>
<dbReference type="EMBL" id="QNBE01000033">
    <property type="protein sequence ID" value="RKX70611.1"/>
    <property type="molecule type" value="Genomic_DNA"/>
</dbReference>
<dbReference type="GO" id="GO:0009116">
    <property type="term" value="P:nucleoside metabolic process"/>
    <property type="evidence" value="ECO:0007669"/>
    <property type="project" value="InterPro"/>
</dbReference>
<dbReference type="PANTHER" id="PTHR43691:SF11">
    <property type="entry name" value="FI09636P-RELATED"/>
    <property type="match status" value="1"/>
</dbReference>
<dbReference type="PANTHER" id="PTHR43691">
    <property type="entry name" value="URIDINE PHOSPHORYLASE"/>
    <property type="match status" value="1"/>
</dbReference>
<dbReference type="GO" id="GO:0005829">
    <property type="term" value="C:cytosol"/>
    <property type="evidence" value="ECO:0007669"/>
    <property type="project" value="TreeGrafter"/>
</dbReference>
<proteinExistence type="predicted"/>
<comment type="catalytic activity">
    <reaction evidence="3">
        <text>uridine + phosphate = alpha-D-ribose 1-phosphate + uracil</text>
        <dbReference type="Rhea" id="RHEA:24388"/>
        <dbReference type="ChEBI" id="CHEBI:16704"/>
        <dbReference type="ChEBI" id="CHEBI:17568"/>
        <dbReference type="ChEBI" id="CHEBI:43474"/>
        <dbReference type="ChEBI" id="CHEBI:57720"/>
        <dbReference type="EC" id="2.4.2.3"/>
    </reaction>
</comment>
<evidence type="ECO:0000256" key="3">
    <source>
        <dbReference type="ARBA" id="ARBA00048447"/>
    </source>
</evidence>
<dbReference type="InterPro" id="IPR000845">
    <property type="entry name" value="Nucleoside_phosphorylase_d"/>
</dbReference>
<evidence type="ECO:0000259" key="4">
    <source>
        <dbReference type="Pfam" id="PF01048"/>
    </source>
</evidence>
<dbReference type="Gene3D" id="3.40.50.1580">
    <property type="entry name" value="Nucleoside phosphorylase domain"/>
    <property type="match status" value="1"/>
</dbReference>
<dbReference type="SUPFAM" id="SSF53167">
    <property type="entry name" value="Purine and uridine phosphorylases"/>
    <property type="match status" value="1"/>
</dbReference>
<evidence type="ECO:0000256" key="1">
    <source>
        <dbReference type="ARBA" id="ARBA00011888"/>
    </source>
</evidence>
<dbReference type="Pfam" id="PF01048">
    <property type="entry name" value="PNP_UDP_1"/>
    <property type="match status" value="1"/>
</dbReference>
<accession>A0A660SKP9</accession>
<evidence type="ECO:0000313" key="5">
    <source>
        <dbReference type="EMBL" id="RKX70611.1"/>
    </source>
</evidence>
<dbReference type="GO" id="GO:0004850">
    <property type="term" value="F:uridine phosphorylase activity"/>
    <property type="evidence" value="ECO:0007669"/>
    <property type="project" value="UniProtKB-EC"/>
</dbReference>
<protein>
    <recommendedName>
        <fullName evidence="2">Uridine phosphorylase</fullName>
        <ecNumber evidence="1">2.4.2.3</ecNumber>
    </recommendedName>
</protein>
<organism evidence="5 6">
    <name type="scientific">candidate division WOR-3 bacterium</name>
    <dbReference type="NCBI Taxonomy" id="2052148"/>
    <lineage>
        <taxon>Bacteria</taxon>
        <taxon>Bacteria division WOR-3</taxon>
    </lineage>
</organism>
<evidence type="ECO:0000313" key="6">
    <source>
        <dbReference type="Proteomes" id="UP000268469"/>
    </source>
</evidence>
<dbReference type="AlphaFoldDB" id="A0A660SKP9"/>
<dbReference type="Proteomes" id="UP000268469">
    <property type="component" value="Unassembled WGS sequence"/>
</dbReference>
<comment type="caution">
    <text evidence="5">The sequence shown here is derived from an EMBL/GenBank/DDBJ whole genome shotgun (WGS) entry which is preliminary data.</text>
</comment>